<dbReference type="HAMAP" id="MF_01063">
    <property type="entry name" value="FrsA"/>
    <property type="match status" value="1"/>
</dbReference>
<proteinExistence type="inferred from homology"/>
<reference evidence="5 7" key="3">
    <citation type="submission" date="2019-03" db="EMBL/GenBank/DDBJ databases">
        <authorList>
            <consortium name="Pathogen Informatics"/>
        </authorList>
    </citation>
    <scope>NUCLEOTIDE SEQUENCE [LARGE SCALE GENOMIC DNA]</scope>
    <source>
        <strain evidence="5 7">NCTC12282</strain>
    </source>
</reference>
<accession>A0A2C6DS67</accession>
<dbReference type="EC" id="3.1.1.1" evidence="3"/>
<evidence type="ECO:0000313" key="6">
    <source>
        <dbReference type="Proteomes" id="UP000224974"/>
    </source>
</evidence>
<dbReference type="RefSeq" id="WP_029094518.1">
    <property type="nucleotide sequence ID" value="NZ_BRLG01000005.1"/>
</dbReference>
<dbReference type="GO" id="GO:0106435">
    <property type="term" value="F:carboxylesterase activity"/>
    <property type="evidence" value="ECO:0007669"/>
    <property type="project" value="UniProtKB-EC"/>
</dbReference>
<evidence type="ECO:0000256" key="3">
    <source>
        <dbReference type="HAMAP-Rule" id="MF_01063"/>
    </source>
</evidence>
<comment type="similarity">
    <text evidence="3">Belongs to the FrsA family.</text>
</comment>
<dbReference type="InterPro" id="IPR050261">
    <property type="entry name" value="FrsA_esterase"/>
</dbReference>
<dbReference type="InterPro" id="IPR010520">
    <property type="entry name" value="FrsA-like"/>
</dbReference>
<dbReference type="EMBL" id="CAADJA010000002">
    <property type="protein sequence ID" value="VFS52372.1"/>
    <property type="molecule type" value="Genomic_DNA"/>
</dbReference>
<dbReference type="AlphaFoldDB" id="A0A2C6DS67"/>
<keyword evidence="2 3" id="KW-0378">Hydrolase</keyword>
<dbReference type="EMBL" id="PDDX01000001">
    <property type="protein sequence ID" value="PHI31664.1"/>
    <property type="molecule type" value="Genomic_DNA"/>
</dbReference>
<name>A0A2C6DS67_9GAMM</name>
<dbReference type="PANTHER" id="PTHR22946:SF4">
    <property type="entry name" value="ESTERASE FRSA"/>
    <property type="match status" value="1"/>
</dbReference>
<dbReference type="NCBIfam" id="NF003460">
    <property type="entry name" value="PRK05077.1"/>
    <property type="match status" value="1"/>
</dbReference>
<dbReference type="PANTHER" id="PTHR22946">
    <property type="entry name" value="DIENELACTONE HYDROLASE DOMAIN-CONTAINING PROTEIN-RELATED"/>
    <property type="match status" value="1"/>
</dbReference>
<dbReference type="InterPro" id="IPR029058">
    <property type="entry name" value="AB_hydrolase_fold"/>
</dbReference>
<dbReference type="InterPro" id="IPR043423">
    <property type="entry name" value="FrsA"/>
</dbReference>
<gene>
    <name evidence="3" type="primary">frsA</name>
    <name evidence="4" type="ORF">CRN84_21170</name>
    <name evidence="5" type="ORF">NCTC12282_05800</name>
</gene>
<dbReference type="Gene3D" id="3.40.50.1820">
    <property type="entry name" value="alpha/beta hydrolase"/>
    <property type="match status" value="1"/>
</dbReference>
<evidence type="ECO:0000313" key="5">
    <source>
        <dbReference type="EMBL" id="VFS52372.1"/>
    </source>
</evidence>
<sequence length="415" mass="46385">MPKANLSEVLFKPSFKHPETSTLVKRVTQSSATVHSPLDGETESNWYRMINRPMWAWRGIDPIEVETVLARIAASKNQRTNEALLDTVVGYRGGNWIYEWAKEGMLWQKEAQDLACKDPIKAGNCWLKASNFYSIASYPHLRGDRLAEQAEILADRAYREAADLLPFELKPIDFNVDGGTLTGFLHVPPTGDAPYPTVLLCGGLDNFQNDYYPLFRDYLAPKGIAMLCVDLPSIGFASRWTLTEDTSALHQQVLNQLDQVAWIDNQRVVALGVRFGANVAVRLAYLEPRRLRGVACIGPIVHELLTNKETQQRIPNVYRDIIASRLKLDSTTDSLLYIALNNYSLKTQGLLGRRCSTPMCSVAFENDIFSPPSESKLISSSASEGKVINIASTPLRSSFSNGLQQLTEWISQKLC</sequence>
<evidence type="ECO:0000313" key="4">
    <source>
        <dbReference type="EMBL" id="PHI31664.1"/>
    </source>
</evidence>
<evidence type="ECO:0000313" key="7">
    <source>
        <dbReference type="Proteomes" id="UP000373449"/>
    </source>
</evidence>
<comment type="function">
    <text evidence="3">Catalyzes the hydrolysis of esters.</text>
</comment>
<comment type="catalytic activity">
    <reaction evidence="3">
        <text>a carboxylic ester + H2O = an alcohol + a carboxylate + H(+)</text>
        <dbReference type="Rhea" id="RHEA:21164"/>
        <dbReference type="ChEBI" id="CHEBI:15377"/>
        <dbReference type="ChEBI" id="CHEBI:15378"/>
        <dbReference type="ChEBI" id="CHEBI:29067"/>
        <dbReference type="ChEBI" id="CHEBI:30879"/>
        <dbReference type="ChEBI" id="CHEBI:33308"/>
        <dbReference type="EC" id="3.1.1.1"/>
    </reaction>
</comment>
<dbReference type="OrthoDB" id="5590073at2"/>
<organism evidence="4 6">
    <name type="scientific">Budvicia aquatica</name>
    <dbReference type="NCBI Taxonomy" id="82979"/>
    <lineage>
        <taxon>Bacteria</taxon>
        <taxon>Pseudomonadati</taxon>
        <taxon>Pseudomonadota</taxon>
        <taxon>Gammaproteobacteria</taxon>
        <taxon>Enterobacterales</taxon>
        <taxon>Budviciaceae</taxon>
        <taxon>Budvicia</taxon>
    </lineage>
</organism>
<dbReference type="Pfam" id="PF06500">
    <property type="entry name" value="FrsA-like"/>
    <property type="match status" value="1"/>
</dbReference>
<evidence type="ECO:0000256" key="1">
    <source>
        <dbReference type="ARBA" id="ARBA00022487"/>
    </source>
</evidence>
<dbReference type="STRING" id="1111728.GCA_000427805_01499"/>
<evidence type="ECO:0000256" key="2">
    <source>
        <dbReference type="ARBA" id="ARBA00022801"/>
    </source>
</evidence>
<keyword evidence="1 3" id="KW-0719">Serine esterase</keyword>
<reference evidence="6" key="2">
    <citation type="submission" date="2017-09" db="EMBL/GenBank/DDBJ databases">
        <title>FDA dAtabase for Regulatory Grade micrObial Sequences (FDA-ARGOS): Supporting development and validation of Infectious Disease Dx tests.</title>
        <authorList>
            <person name="Minogue T."/>
            <person name="Wolcott M."/>
            <person name="Wasieloski L."/>
            <person name="Aguilar W."/>
            <person name="Moore D."/>
            <person name="Tallon L."/>
            <person name="Sadzewicz L."/>
            <person name="Ott S."/>
            <person name="Zhao X."/>
            <person name="Nagaraj S."/>
            <person name="Vavikolanu K."/>
            <person name="Aluvathingal J."/>
            <person name="Nadendla S."/>
            <person name="Sichtig H."/>
        </authorList>
    </citation>
    <scope>NUCLEOTIDE SEQUENCE [LARGE SCALE GENOMIC DNA]</scope>
    <source>
        <strain evidence="6">FDAARGOS_387</strain>
    </source>
</reference>
<keyword evidence="6" id="KW-1185">Reference proteome</keyword>
<protein>
    <recommendedName>
        <fullName evidence="3">Esterase FrsA</fullName>
        <ecNumber evidence="3">3.1.1.1</ecNumber>
    </recommendedName>
</protein>
<dbReference type="Proteomes" id="UP000373449">
    <property type="component" value="Unassembled WGS sequence"/>
</dbReference>
<dbReference type="SUPFAM" id="SSF53474">
    <property type="entry name" value="alpha/beta-Hydrolases"/>
    <property type="match status" value="1"/>
</dbReference>
<dbReference type="Proteomes" id="UP000224974">
    <property type="component" value="Unassembled WGS sequence"/>
</dbReference>
<reference evidence="4" key="1">
    <citation type="submission" date="2017-09" db="EMBL/GenBank/DDBJ databases">
        <title>FDA dAtabase for Regulatory Grade micrObial Sequences (FDA-ARGOS): Supporting development and validation of Infectious Disease Dx tests.</title>
        <authorList>
            <person name="Minogue T."/>
            <person name="Wolcott M."/>
            <person name="Wasieloski L."/>
            <person name="Aguilar W."/>
            <person name="Moore D."/>
            <person name="Tallon L.J."/>
            <person name="Sadzewicz L."/>
            <person name="Ott S."/>
            <person name="Zhao X."/>
            <person name="Nagaraj S."/>
            <person name="Vavikolanu K."/>
            <person name="Aluvathingal J."/>
            <person name="Nadendla S."/>
            <person name="Sichtig H."/>
        </authorList>
    </citation>
    <scope>NUCLEOTIDE SEQUENCE</scope>
    <source>
        <strain evidence="4">FDAARGOS_387</strain>
    </source>
</reference>